<dbReference type="EMBL" id="JACEIK010000405">
    <property type="protein sequence ID" value="MCD7456476.1"/>
    <property type="molecule type" value="Genomic_DNA"/>
</dbReference>
<dbReference type="Proteomes" id="UP000823775">
    <property type="component" value="Unassembled WGS sequence"/>
</dbReference>
<feature type="compositionally biased region" description="Polar residues" evidence="2">
    <location>
        <begin position="7"/>
        <end position="19"/>
    </location>
</feature>
<reference evidence="4 5" key="1">
    <citation type="journal article" date="2021" name="BMC Genomics">
        <title>Datura genome reveals duplications of psychoactive alkaloid biosynthetic genes and high mutation rate following tissue culture.</title>
        <authorList>
            <person name="Rajewski A."/>
            <person name="Carter-House D."/>
            <person name="Stajich J."/>
            <person name="Litt A."/>
        </authorList>
    </citation>
    <scope>NUCLEOTIDE SEQUENCE [LARGE SCALE GENOMIC DNA]</scope>
    <source>
        <strain evidence="4">AR-01</strain>
    </source>
</reference>
<feature type="domain" description="Essential protein Yae1 N-terminal" evidence="3">
    <location>
        <begin position="160"/>
        <end position="198"/>
    </location>
</feature>
<dbReference type="InterPro" id="IPR052436">
    <property type="entry name" value="LTO1_adapter"/>
</dbReference>
<evidence type="ECO:0000256" key="2">
    <source>
        <dbReference type="SAM" id="MobiDB-lite"/>
    </source>
</evidence>
<evidence type="ECO:0000259" key="3">
    <source>
        <dbReference type="Pfam" id="PF09811"/>
    </source>
</evidence>
<organism evidence="4 5">
    <name type="scientific">Datura stramonium</name>
    <name type="common">Jimsonweed</name>
    <name type="synonym">Common thornapple</name>
    <dbReference type="NCBI Taxonomy" id="4076"/>
    <lineage>
        <taxon>Eukaryota</taxon>
        <taxon>Viridiplantae</taxon>
        <taxon>Streptophyta</taxon>
        <taxon>Embryophyta</taxon>
        <taxon>Tracheophyta</taxon>
        <taxon>Spermatophyta</taxon>
        <taxon>Magnoliopsida</taxon>
        <taxon>eudicotyledons</taxon>
        <taxon>Gunneridae</taxon>
        <taxon>Pentapetalae</taxon>
        <taxon>asterids</taxon>
        <taxon>lamiids</taxon>
        <taxon>Solanales</taxon>
        <taxon>Solanaceae</taxon>
        <taxon>Solanoideae</taxon>
        <taxon>Datureae</taxon>
        <taxon>Datura</taxon>
    </lineage>
</organism>
<feature type="region of interest" description="Disordered" evidence="2">
    <location>
        <begin position="1"/>
        <end position="22"/>
    </location>
</feature>
<evidence type="ECO:0000256" key="1">
    <source>
        <dbReference type="ARBA" id="ARBA00038090"/>
    </source>
</evidence>
<evidence type="ECO:0000313" key="4">
    <source>
        <dbReference type="EMBL" id="MCD7456476.1"/>
    </source>
</evidence>
<sequence>MSDNKRKISTSQTEQTSGHSCLLAKNNEKNLRRRMAYRDMAADKTTALLERRRVEYSARKHRIFENVPANHSVVTNSSPKSPLIITAQPTIFVRDKLSAASLNEQLTQWNSVYETGFLLQQCIPTFDNLGEASMSSQTVNSTEDIFDSSLNLEDTHYKEGYSEGYTDGLNSGKDEGNQVGLKKGFEVGEELGFYRGCIDVWNAAILVEPTYFSSRVQKNIKQMDELLCKYPFSDPENESTTDIIDSLRLKFRAICATLNIRLEYDGYPKASGIDNSGF</sequence>
<proteinExistence type="inferred from homology"/>
<dbReference type="InterPro" id="IPR019191">
    <property type="entry name" value="Essential_protein_Yae1_N"/>
</dbReference>
<accession>A0ABS8SC66</accession>
<name>A0ABS8SC66_DATST</name>
<evidence type="ECO:0000313" key="5">
    <source>
        <dbReference type="Proteomes" id="UP000823775"/>
    </source>
</evidence>
<dbReference type="Pfam" id="PF09811">
    <property type="entry name" value="Yae1_N"/>
    <property type="match status" value="1"/>
</dbReference>
<comment type="caution">
    <text evidence="4">The sequence shown here is derived from an EMBL/GenBank/DDBJ whole genome shotgun (WGS) entry which is preliminary data.</text>
</comment>
<keyword evidence="5" id="KW-1185">Reference proteome</keyword>
<comment type="similarity">
    <text evidence="1">Belongs to the LTO1 family.</text>
</comment>
<dbReference type="PANTHER" id="PTHR28532:SF1">
    <property type="entry name" value="ORAL CANCER OVEREXPRESSED 1"/>
    <property type="match status" value="1"/>
</dbReference>
<dbReference type="PANTHER" id="PTHR28532">
    <property type="entry name" value="GEO13458P1"/>
    <property type="match status" value="1"/>
</dbReference>
<protein>
    <recommendedName>
        <fullName evidence="3">Essential protein Yae1 N-terminal domain-containing protein</fullName>
    </recommendedName>
</protein>
<gene>
    <name evidence="4" type="ORF">HAX54_031914</name>
</gene>